<name>A0A7S1DYN4_9STRA</name>
<evidence type="ECO:0000256" key="1">
    <source>
        <dbReference type="ARBA" id="ARBA00022962"/>
    </source>
</evidence>
<sequence>MEWLASTVREYPFRKCRLKDLDYEIDFSEVADPDDRVAVIATKPLTDDEEWIEVEKGELILFDEGLPHRTPAACVDVELQGHGLKSNVMENLPLEEDMRRYRFKVSFFNEGAGI</sequence>
<dbReference type="EMBL" id="HBFY01001981">
    <property type="protein sequence ID" value="CAD8961280.1"/>
    <property type="molecule type" value="Transcribed_RNA"/>
</dbReference>
<dbReference type="Gene3D" id="3.60.20.10">
    <property type="entry name" value="Glutamine Phosphoribosylpyrophosphate, subunit 1, domain 1"/>
    <property type="match status" value="1"/>
</dbReference>
<evidence type="ECO:0000313" key="2">
    <source>
        <dbReference type="EMBL" id="CAD8961280.1"/>
    </source>
</evidence>
<dbReference type="AlphaFoldDB" id="A0A7S1DYN4"/>
<accession>A0A7S1DYN4</accession>
<dbReference type="PANTHER" id="PTHR42824">
    <property type="entry name" value="GLUTAMINE AMIDOTRANSFERASE"/>
    <property type="match status" value="1"/>
</dbReference>
<dbReference type="Pfam" id="PF13230">
    <property type="entry name" value="GATase_4"/>
    <property type="match status" value="1"/>
</dbReference>
<dbReference type="InterPro" id="IPR026869">
    <property type="entry name" value="EgtC-like"/>
</dbReference>
<organism evidence="2">
    <name type="scientific">Thalassionema nitzschioides</name>
    <dbReference type="NCBI Taxonomy" id="33649"/>
    <lineage>
        <taxon>Eukaryota</taxon>
        <taxon>Sar</taxon>
        <taxon>Stramenopiles</taxon>
        <taxon>Ochrophyta</taxon>
        <taxon>Bacillariophyta</taxon>
        <taxon>Fragilariophyceae</taxon>
        <taxon>Fragilariophycidae</taxon>
        <taxon>Thalassionemales</taxon>
        <taxon>Thalassionemataceae</taxon>
        <taxon>Thalassionema</taxon>
    </lineage>
</organism>
<protein>
    <submittedName>
        <fullName evidence="2">Uncharacterized protein</fullName>
    </submittedName>
</protein>
<dbReference type="InterPro" id="IPR029055">
    <property type="entry name" value="Ntn_hydrolases_N"/>
</dbReference>
<reference evidence="2" key="1">
    <citation type="submission" date="2021-01" db="EMBL/GenBank/DDBJ databases">
        <authorList>
            <person name="Corre E."/>
            <person name="Pelletier E."/>
            <person name="Niang G."/>
            <person name="Scheremetjew M."/>
            <person name="Finn R."/>
            <person name="Kale V."/>
            <person name="Holt S."/>
            <person name="Cochrane G."/>
            <person name="Meng A."/>
            <person name="Brown T."/>
            <person name="Cohen L."/>
        </authorList>
    </citation>
    <scope>NUCLEOTIDE SEQUENCE</scope>
</reference>
<dbReference type="PANTHER" id="PTHR42824:SF1">
    <property type="entry name" value="GLUTAMINE AMIDOTRANSFERASE YAFJ-RELATED"/>
    <property type="match status" value="1"/>
</dbReference>
<gene>
    <name evidence="2" type="ORF">TNIT0693_LOCUS803</name>
</gene>
<keyword evidence="1" id="KW-0315">Glutamine amidotransferase</keyword>
<proteinExistence type="predicted"/>